<evidence type="ECO:0000313" key="4">
    <source>
        <dbReference type="EMBL" id="KAJ4430367.1"/>
    </source>
</evidence>
<evidence type="ECO:0000259" key="3">
    <source>
        <dbReference type="Pfam" id="PF05225"/>
    </source>
</evidence>
<feature type="transmembrane region" description="Helical" evidence="2">
    <location>
        <begin position="261"/>
        <end position="288"/>
    </location>
</feature>
<feature type="domain" description="HTH psq-type" evidence="3">
    <location>
        <begin position="16"/>
        <end position="51"/>
    </location>
</feature>
<evidence type="ECO:0000256" key="1">
    <source>
        <dbReference type="ARBA" id="ARBA00004123"/>
    </source>
</evidence>
<organism evidence="4 5">
    <name type="scientific">Periplaneta americana</name>
    <name type="common">American cockroach</name>
    <name type="synonym">Blatta americana</name>
    <dbReference type="NCBI Taxonomy" id="6978"/>
    <lineage>
        <taxon>Eukaryota</taxon>
        <taxon>Metazoa</taxon>
        <taxon>Ecdysozoa</taxon>
        <taxon>Arthropoda</taxon>
        <taxon>Hexapoda</taxon>
        <taxon>Insecta</taxon>
        <taxon>Pterygota</taxon>
        <taxon>Neoptera</taxon>
        <taxon>Polyneoptera</taxon>
        <taxon>Dictyoptera</taxon>
        <taxon>Blattodea</taxon>
        <taxon>Blattoidea</taxon>
        <taxon>Blattidae</taxon>
        <taxon>Blattinae</taxon>
        <taxon>Periplaneta</taxon>
    </lineage>
</organism>
<sequence>MPRSKNGKKREKVDVEALRMAIKDVLTNGTKVRNAAKNFDISKTTLSRHLKNMQDSNENEFVYRANNDVKKAFTLPQEIEFVQYLKQAARLHYDLNRNEVLKLAYQYGYENNLAIPENWKIEKKAGDMWLNHEATTSLPTRFLLGHFHRLFVTYGLRLYSCIIQKAVSTQPLTEPIPFLLTHQFQHHSFFIHSFQHSIVSYSVCPFHTLHLLHIQISNASIRFSSLRRNVHVSAPYNATLHTKHFTSLFVRSFSRSPQKMLLFLLKASFAIAILLLSSCQQLMLLLIVHPKYLKLSTCCTASFRIHYEVIISNSEDNLQRGLYRLNEILSDFGMEISAQKSKVMAFLGQDPIRKFGRLRLKLTYDAGFQLFVIFKALRAKPRLHVQEEMTWLGSKRFDDDEELKTSVVGWLQSQAAEFYDCGISKLVKSYDKCLNVTGNYVEK</sequence>
<keyword evidence="2" id="KW-0812">Transmembrane</keyword>
<keyword evidence="2" id="KW-0472">Membrane</keyword>
<dbReference type="Proteomes" id="UP001148838">
    <property type="component" value="Unassembled WGS sequence"/>
</dbReference>
<dbReference type="InterPro" id="IPR009057">
    <property type="entry name" value="Homeodomain-like_sf"/>
</dbReference>
<dbReference type="EMBL" id="JAJSOF020000033">
    <property type="protein sequence ID" value="KAJ4430367.1"/>
    <property type="molecule type" value="Genomic_DNA"/>
</dbReference>
<evidence type="ECO:0000313" key="5">
    <source>
        <dbReference type="Proteomes" id="UP001148838"/>
    </source>
</evidence>
<accession>A0ABQ8S8V3</accession>
<comment type="subcellular location">
    <subcellularLocation>
        <location evidence="1">Nucleus</location>
    </subcellularLocation>
</comment>
<proteinExistence type="predicted"/>
<evidence type="ECO:0000256" key="2">
    <source>
        <dbReference type="SAM" id="Phobius"/>
    </source>
</evidence>
<reference evidence="4 5" key="1">
    <citation type="journal article" date="2022" name="Allergy">
        <title>Genome assembly and annotation of Periplaneta americana reveal a comprehensive cockroach allergen profile.</title>
        <authorList>
            <person name="Wang L."/>
            <person name="Xiong Q."/>
            <person name="Saelim N."/>
            <person name="Wang L."/>
            <person name="Nong W."/>
            <person name="Wan A.T."/>
            <person name="Shi M."/>
            <person name="Liu X."/>
            <person name="Cao Q."/>
            <person name="Hui J.H.L."/>
            <person name="Sookrung N."/>
            <person name="Leung T.F."/>
            <person name="Tungtrongchitr A."/>
            <person name="Tsui S.K.W."/>
        </authorList>
    </citation>
    <scope>NUCLEOTIDE SEQUENCE [LARGE SCALE GENOMIC DNA]</scope>
    <source>
        <strain evidence="4">PWHHKU_190912</strain>
    </source>
</reference>
<keyword evidence="2" id="KW-1133">Transmembrane helix</keyword>
<comment type="caution">
    <text evidence="4">The sequence shown here is derived from an EMBL/GenBank/DDBJ whole genome shotgun (WGS) entry which is preliminary data.</text>
</comment>
<gene>
    <name evidence="4" type="ORF">ANN_22583</name>
</gene>
<dbReference type="SUPFAM" id="SSF46689">
    <property type="entry name" value="Homeodomain-like"/>
    <property type="match status" value="1"/>
</dbReference>
<protein>
    <recommendedName>
        <fullName evidence="3">HTH psq-type domain-containing protein</fullName>
    </recommendedName>
</protein>
<dbReference type="InterPro" id="IPR007889">
    <property type="entry name" value="HTH_Psq"/>
</dbReference>
<dbReference type="Pfam" id="PF05225">
    <property type="entry name" value="HTH_psq"/>
    <property type="match status" value="1"/>
</dbReference>
<name>A0ABQ8S8V3_PERAM</name>
<keyword evidence="5" id="KW-1185">Reference proteome</keyword>